<sequence>MPEKEDKQSDQLARVPEPLRELVATQVPPEQICAWAPYDLDEQGSYVTGYLALSADRLGHFV</sequence>
<protein>
    <submittedName>
        <fullName evidence="1">Uncharacterized protein</fullName>
    </submittedName>
</protein>
<name>A0A0F9A6L2_9ZZZZ</name>
<gene>
    <name evidence="1" type="ORF">LCGC14_2688990</name>
</gene>
<dbReference type="AlphaFoldDB" id="A0A0F9A6L2"/>
<evidence type="ECO:0000313" key="1">
    <source>
        <dbReference type="EMBL" id="KKK93825.1"/>
    </source>
</evidence>
<reference evidence="1" key="1">
    <citation type="journal article" date="2015" name="Nature">
        <title>Complex archaea that bridge the gap between prokaryotes and eukaryotes.</title>
        <authorList>
            <person name="Spang A."/>
            <person name="Saw J.H."/>
            <person name="Jorgensen S.L."/>
            <person name="Zaremba-Niedzwiedzka K."/>
            <person name="Martijn J."/>
            <person name="Lind A.E."/>
            <person name="van Eijk R."/>
            <person name="Schleper C."/>
            <person name="Guy L."/>
            <person name="Ettema T.J."/>
        </authorList>
    </citation>
    <scope>NUCLEOTIDE SEQUENCE</scope>
</reference>
<accession>A0A0F9A6L2</accession>
<dbReference type="EMBL" id="LAZR01047609">
    <property type="protein sequence ID" value="KKK93825.1"/>
    <property type="molecule type" value="Genomic_DNA"/>
</dbReference>
<feature type="non-terminal residue" evidence="1">
    <location>
        <position position="62"/>
    </location>
</feature>
<comment type="caution">
    <text evidence="1">The sequence shown here is derived from an EMBL/GenBank/DDBJ whole genome shotgun (WGS) entry which is preliminary data.</text>
</comment>
<organism evidence="1">
    <name type="scientific">marine sediment metagenome</name>
    <dbReference type="NCBI Taxonomy" id="412755"/>
    <lineage>
        <taxon>unclassified sequences</taxon>
        <taxon>metagenomes</taxon>
        <taxon>ecological metagenomes</taxon>
    </lineage>
</organism>
<proteinExistence type="predicted"/>